<keyword evidence="6" id="KW-0695">RNA-directed DNA polymerase</keyword>
<protein>
    <submittedName>
        <fullName evidence="8">Retrovirus-related pol polyprotein from transposon 297</fullName>
    </submittedName>
</protein>
<evidence type="ECO:0000256" key="6">
    <source>
        <dbReference type="ARBA" id="ARBA00022918"/>
    </source>
</evidence>
<dbReference type="InterPro" id="IPR051320">
    <property type="entry name" value="Viral_Replic_Matur_Polypro"/>
</dbReference>
<keyword evidence="3" id="KW-0540">Nuclease</keyword>
<evidence type="ECO:0000256" key="3">
    <source>
        <dbReference type="ARBA" id="ARBA00022722"/>
    </source>
</evidence>
<dbReference type="Pfam" id="PF17917">
    <property type="entry name" value="RT_RNaseH"/>
    <property type="match status" value="1"/>
</dbReference>
<dbReference type="EMBL" id="BLXT01001042">
    <property type="protein sequence ID" value="GFN82823.1"/>
    <property type="molecule type" value="Genomic_DNA"/>
</dbReference>
<dbReference type="PANTHER" id="PTHR33064">
    <property type="entry name" value="POL PROTEIN"/>
    <property type="match status" value="1"/>
</dbReference>
<keyword evidence="1" id="KW-0808">Transferase</keyword>
<dbReference type="GO" id="GO:0004519">
    <property type="term" value="F:endonuclease activity"/>
    <property type="evidence" value="ECO:0007669"/>
    <property type="project" value="UniProtKB-KW"/>
</dbReference>
<dbReference type="PANTHER" id="PTHR33064:SF29">
    <property type="entry name" value="PEPTIDASE A2 DOMAIN-CONTAINING PROTEIN-RELATED"/>
    <property type="match status" value="1"/>
</dbReference>
<gene>
    <name evidence="8" type="ORF">PoB_000932900</name>
</gene>
<evidence type="ECO:0000313" key="8">
    <source>
        <dbReference type="EMBL" id="GFN82823.1"/>
    </source>
</evidence>
<dbReference type="GO" id="GO:0016787">
    <property type="term" value="F:hydrolase activity"/>
    <property type="evidence" value="ECO:0007669"/>
    <property type="project" value="UniProtKB-KW"/>
</dbReference>
<dbReference type="InterPro" id="IPR041373">
    <property type="entry name" value="RT_RNaseH"/>
</dbReference>
<evidence type="ECO:0000256" key="4">
    <source>
        <dbReference type="ARBA" id="ARBA00022759"/>
    </source>
</evidence>
<feature type="domain" description="Reverse transcriptase RNase H-like" evidence="7">
    <location>
        <begin position="32"/>
        <end position="116"/>
    </location>
</feature>
<keyword evidence="2" id="KW-0548">Nucleotidyltransferase</keyword>
<dbReference type="AlphaFoldDB" id="A0AAV3YLA8"/>
<evidence type="ECO:0000256" key="1">
    <source>
        <dbReference type="ARBA" id="ARBA00022679"/>
    </source>
</evidence>
<dbReference type="SUPFAM" id="SSF56672">
    <property type="entry name" value="DNA/RNA polymerases"/>
    <property type="match status" value="1"/>
</dbReference>
<evidence type="ECO:0000256" key="5">
    <source>
        <dbReference type="ARBA" id="ARBA00022801"/>
    </source>
</evidence>
<evidence type="ECO:0000259" key="7">
    <source>
        <dbReference type="Pfam" id="PF17917"/>
    </source>
</evidence>
<reference evidence="8 9" key="1">
    <citation type="journal article" date="2021" name="Elife">
        <title>Chloroplast acquisition without the gene transfer in kleptoplastic sea slugs, Plakobranchus ocellatus.</title>
        <authorList>
            <person name="Maeda T."/>
            <person name="Takahashi S."/>
            <person name="Yoshida T."/>
            <person name="Shimamura S."/>
            <person name="Takaki Y."/>
            <person name="Nagai Y."/>
            <person name="Toyoda A."/>
            <person name="Suzuki Y."/>
            <person name="Arimoto A."/>
            <person name="Ishii H."/>
            <person name="Satoh N."/>
            <person name="Nishiyama T."/>
            <person name="Hasebe M."/>
            <person name="Maruyama T."/>
            <person name="Minagawa J."/>
            <person name="Obokata J."/>
            <person name="Shigenobu S."/>
        </authorList>
    </citation>
    <scope>NUCLEOTIDE SEQUENCE [LARGE SCALE GENOMIC DNA]</scope>
</reference>
<organism evidence="8 9">
    <name type="scientific">Plakobranchus ocellatus</name>
    <dbReference type="NCBI Taxonomy" id="259542"/>
    <lineage>
        <taxon>Eukaryota</taxon>
        <taxon>Metazoa</taxon>
        <taxon>Spiralia</taxon>
        <taxon>Lophotrochozoa</taxon>
        <taxon>Mollusca</taxon>
        <taxon>Gastropoda</taxon>
        <taxon>Heterobranchia</taxon>
        <taxon>Euthyneura</taxon>
        <taxon>Panpulmonata</taxon>
        <taxon>Sacoglossa</taxon>
        <taxon>Placobranchoidea</taxon>
        <taxon>Plakobranchidae</taxon>
        <taxon>Plakobranchus</taxon>
    </lineage>
</organism>
<evidence type="ECO:0000256" key="2">
    <source>
        <dbReference type="ARBA" id="ARBA00022695"/>
    </source>
</evidence>
<dbReference type="Gene3D" id="3.10.20.370">
    <property type="match status" value="1"/>
</dbReference>
<dbReference type="Proteomes" id="UP000735302">
    <property type="component" value="Unassembled WGS sequence"/>
</dbReference>
<accession>A0AAV3YLA8</accession>
<keyword evidence="9" id="KW-1185">Reference proteome</keyword>
<keyword evidence="4" id="KW-0255">Endonuclease</keyword>
<dbReference type="GO" id="GO:0003964">
    <property type="term" value="F:RNA-directed DNA polymerase activity"/>
    <property type="evidence" value="ECO:0007669"/>
    <property type="project" value="UniProtKB-KW"/>
</dbReference>
<evidence type="ECO:0000313" key="9">
    <source>
        <dbReference type="Proteomes" id="UP000735302"/>
    </source>
</evidence>
<dbReference type="InterPro" id="IPR043502">
    <property type="entry name" value="DNA/RNA_pol_sf"/>
</dbReference>
<keyword evidence="5" id="KW-0378">Hydrolase</keyword>
<sequence length="117" mass="13427">MFKTSDGRTTRDNIHICKVLVLRANVQTPRLSDTLHLGTKASDTAGGAVHRQEFDDRKFPMAYLIMKLLPREHRESMMKKECLALVWAVKNLSIYLIGREFIVETDHAPLLCMNKTK</sequence>
<proteinExistence type="predicted"/>
<comment type="caution">
    <text evidence="8">The sequence shown here is derived from an EMBL/GenBank/DDBJ whole genome shotgun (WGS) entry which is preliminary data.</text>
</comment>
<name>A0AAV3YLA8_9GAST</name>